<evidence type="ECO:0000313" key="2">
    <source>
        <dbReference type="Proteomes" id="UP000182121"/>
    </source>
</evidence>
<feature type="non-terminal residue" evidence="1">
    <location>
        <position position="1"/>
    </location>
</feature>
<proteinExistence type="predicted"/>
<evidence type="ECO:0000313" key="1">
    <source>
        <dbReference type="EMBL" id="SEU17540.1"/>
    </source>
</evidence>
<dbReference type="Proteomes" id="UP000182121">
    <property type="component" value="Unassembled WGS sequence"/>
</dbReference>
<protein>
    <submittedName>
        <fullName evidence="1">Uncharacterized protein</fullName>
    </submittedName>
</protein>
<sequence>PKEETSMILPSVIIPLYFVWCIKETSDTVNMSYNF</sequence>
<gene>
    <name evidence="1" type="ORF">SAMN05216521_108220</name>
</gene>
<organism evidence="1 2">
    <name type="scientific">Enterocloster clostridioformis</name>
    <dbReference type="NCBI Taxonomy" id="1531"/>
    <lineage>
        <taxon>Bacteria</taxon>
        <taxon>Bacillati</taxon>
        <taxon>Bacillota</taxon>
        <taxon>Clostridia</taxon>
        <taxon>Lachnospirales</taxon>
        <taxon>Lachnospiraceae</taxon>
        <taxon>Enterocloster</taxon>
    </lineage>
</organism>
<name>A0A1I0K1Q6_9FIRM</name>
<accession>A0A1I0K1Q6</accession>
<dbReference type="EMBL" id="FOIO01000082">
    <property type="protein sequence ID" value="SEU17540.1"/>
    <property type="molecule type" value="Genomic_DNA"/>
</dbReference>
<reference evidence="1 2" key="1">
    <citation type="submission" date="2016-10" db="EMBL/GenBank/DDBJ databases">
        <authorList>
            <person name="Varghese N."/>
            <person name="Submissions S."/>
        </authorList>
    </citation>
    <scope>NUCLEOTIDE SEQUENCE [LARGE SCALE GENOMIC DNA]</scope>
    <source>
        <strain evidence="1 2">NLAE-zl-C196</strain>
    </source>
</reference>
<comment type="caution">
    <text evidence="1">The sequence shown here is derived from an EMBL/GenBank/DDBJ whole genome shotgun (WGS) entry which is preliminary data.</text>
</comment>
<dbReference type="AlphaFoldDB" id="A0A1I0K1Q6"/>